<dbReference type="AlphaFoldDB" id="A0A6G0W0W2"/>
<dbReference type="Proteomes" id="UP000478052">
    <property type="component" value="Unassembled WGS sequence"/>
</dbReference>
<protein>
    <submittedName>
        <fullName evidence="1">Uncharacterized protein</fullName>
    </submittedName>
</protein>
<keyword evidence="2" id="KW-1185">Reference proteome</keyword>
<dbReference type="EMBL" id="VUJU01009790">
    <property type="protein sequence ID" value="KAF0717591.1"/>
    <property type="molecule type" value="Genomic_DNA"/>
</dbReference>
<reference evidence="1 2" key="1">
    <citation type="submission" date="2019-08" db="EMBL/GenBank/DDBJ databases">
        <title>Whole genome of Aphis craccivora.</title>
        <authorList>
            <person name="Voronova N.V."/>
            <person name="Shulinski R.S."/>
            <person name="Bandarenka Y.V."/>
            <person name="Zhorov D.G."/>
            <person name="Warner D."/>
        </authorList>
    </citation>
    <scope>NUCLEOTIDE SEQUENCE [LARGE SCALE GENOMIC DNA]</scope>
    <source>
        <strain evidence="1">180601</strain>
        <tissue evidence="1">Whole Body</tissue>
    </source>
</reference>
<name>A0A6G0W0W2_APHCR</name>
<gene>
    <name evidence="1" type="ORF">FWK35_00022851</name>
</gene>
<sequence>MYAIRTPATIHLFIIICTVERSAHLYYYVNMPIFLIKLKMESSNRPKRQRIHDRESENEHLRDLSDLSGFSEFDNSDTDEDLDTCNHREMQQIENPSLSPNVTNLAWFNVIGNYQKQFVLNKNPGLKIDIPENGSVWYHFNLFCSDIIELIVTETNRNAEQFLSKIRLSKSIYWFTFMDGLSAFALRVIGVQNPDILIVLPVKRCLGTDDRIYEVRGLIERLVKNYQSVMEPDESMVSFRGRLKFRLYFRKGS</sequence>
<evidence type="ECO:0000313" key="1">
    <source>
        <dbReference type="EMBL" id="KAF0717591.1"/>
    </source>
</evidence>
<comment type="caution">
    <text evidence="1">The sequence shown here is derived from an EMBL/GenBank/DDBJ whole genome shotgun (WGS) entry which is preliminary data.</text>
</comment>
<evidence type="ECO:0000313" key="2">
    <source>
        <dbReference type="Proteomes" id="UP000478052"/>
    </source>
</evidence>
<proteinExistence type="predicted"/>
<accession>A0A6G0W0W2</accession>
<organism evidence="1 2">
    <name type="scientific">Aphis craccivora</name>
    <name type="common">Cowpea aphid</name>
    <dbReference type="NCBI Taxonomy" id="307492"/>
    <lineage>
        <taxon>Eukaryota</taxon>
        <taxon>Metazoa</taxon>
        <taxon>Ecdysozoa</taxon>
        <taxon>Arthropoda</taxon>
        <taxon>Hexapoda</taxon>
        <taxon>Insecta</taxon>
        <taxon>Pterygota</taxon>
        <taxon>Neoptera</taxon>
        <taxon>Paraneoptera</taxon>
        <taxon>Hemiptera</taxon>
        <taxon>Sternorrhyncha</taxon>
        <taxon>Aphidomorpha</taxon>
        <taxon>Aphidoidea</taxon>
        <taxon>Aphididae</taxon>
        <taxon>Aphidini</taxon>
        <taxon>Aphis</taxon>
        <taxon>Aphis</taxon>
    </lineage>
</organism>